<dbReference type="Pfam" id="PF00487">
    <property type="entry name" value="FA_desaturase"/>
    <property type="match status" value="1"/>
</dbReference>
<evidence type="ECO:0000256" key="1">
    <source>
        <dbReference type="SAM" id="Phobius"/>
    </source>
</evidence>
<accession>A0A1I7DAN6</accession>
<dbReference type="InterPro" id="IPR012171">
    <property type="entry name" value="Fatty_acid_desaturase"/>
</dbReference>
<reference evidence="3 4" key="1">
    <citation type="submission" date="2016-10" db="EMBL/GenBank/DDBJ databases">
        <authorList>
            <person name="de Groot N.N."/>
        </authorList>
    </citation>
    <scope>NUCLEOTIDE SEQUENCE [LARGE SCALE GENOMIC DNA]</scope>
    <source>
        <strain evidence="3 4">LMG 27731</strain>
    </source>
</reference>
<feature type="transmembrane region" description="Helical" evidence="1">
    <location>
        <begin position="58"/>
        <end position="82"/>
    </location>
</feature>
<feature type="transmembrane region" description="Helical" evidence="1">
    <location>
        <begin position="210"/>
        <end position="235"/>
    </location>
</feature>
<dbReference type="InterPro" id="IPR005804">
    <property type="entry name" value="FA_desaturase_dom"/>
</dbReference>
<dbReference type="PANTHER" id="PTHR19353:SF19">
    <property type="entry name" value="DELTA(5) FATTY ACID DESATURASE C-RELATED"/>
    <property type="match status" value="1"/>
</dbReference>
<dbReference type="GO" id="GO:0008610">
    <property type="term" value="P:lipid biosynthetic process"/>
    <property type="evidence" value="ECO:0007669"/>
    <property type="project" value="UniProtKB-ARBA"/>
</dbReference>
<dbReference type="EMBL" id="FPBH01000009">
    <property type="protein sequence ID" value="SFU08690.1"/>
    <property type="molecule type" value="Genomic_DNA"/>
</dbReference>
<evidence type="ECO:0000313" key="3">
    <source>
        <dbReference type="EMBL" id="SFU08690.1"/>
    </source>
</evidence>
<name>A0A1I7DAN6_9BURK</name>
<gene>
    <name evidence="3" type="ORF">SAMN05192563_100995</name>
</gene>
<dbReference type="RefSeq" id="WP_244179382.1">
    <property type="nucleotide sequence ID" value="NZ_FPBH01000009.1"/>
</dbReference>
<feature type="domain" description="Fatty acid desaturase" evidence="2">
    <location>
        <begin position="78"/>
        <end position="321"/>
    </location>
</feature>
<dbReference type="GO" id="GO:0016717">
    <property type="term" value="F:oxidoreductase activity, acting on paired donors, with oxidation of a pair of donors resulting in the reduction of molecular oxygen to two molecules of water"/>
    <property type="evidence" value="ECO:0007669"/>
    <property type="project" value="TreeGrafter"/>
</dbReference>
<evidence type="ECO:0000259" key="2">
    <source>
        <dbReference type="Pfam" id="PF00487"/>
    </source>
</evidence>
<dbReference type="GO" id="GO:0016020">
    <property type="term" value="C:membrane"/>
    <property type="evidence" value="ECO:0007669"/>
    <property type="project" value="TreeGrafter"/>
</dbReference>
<organism evidence="3 4">
    <name type="scientific">Paraburkholderia aspalathi</name>
    <dbReference type="NCBI Taxonomy" id="1324617"/>
    <lineage>
        <taxon>Bacteria</taxon>
        <taxon>Pseudomonadati</taxon>
        <taxon>Pseudomonadota</taxon>
        <taxon>Betaproteobacteria</taxon>
        <taxon>Burkholderiales</taxon>
        <taxon>Burkholderiaceae</taxon>
        <taxon>Paraburkholderia</taxon>
    </lineage>
</organism>
<dbReference type="AlphaFoldDB" id="A0A1I7DAN6"/>
<keyword evidence="1" id="KW-1133">Transmembrane helix</keyword>
<dbReference type="PANTHER" id="PTHR19353">
    <property type="entry name" value="FATTY ACID DESATURASE 2"/>
    <property type="match status" value="1"/>
</dbReference>
<keyword evidence="1" id="KW-0812">Transmembrane</keyword>
<keyword evidence="1" id="KW-0472">Membrane</keyword>
<evidence type="ECO:0000313" key="4">
    <source>
        <dbReference type="Proteomes" id="UP000198844"/>
    </source>
</evidence>
<proteinExistence type="predicted"/>
<dbReference type="Proteomes" id="UP000198844">
    <property type="component" value="Unassembled WGS sequence"/>
</dbReference>
<sequence>MSNSPLNMPCTGSLASAGLTGRDASAASTEENWYRPDIPRQTLKQLMKRSDAEGLKNFGLWIALLLASGGAAFYAWGTWWAIPAFFVYGTIYCSSDARWHELAHGTPFKTPWLNQAFYQLCSFMTIREATLWRWSHARHHTHTIMVGRDPEIQVCRPPQLVTILLDFFYLIGGTTEIVKTVSHACGSISPEVADFVPAMERRKMIWISRFYVVVIAAVIGWCFAIQSILPLMFVWTPRFYCGWFHQTLGLTQHAGMAMNVADHRLNTRTVYINPVFAFLYMNMQYHIEHHLLPMVPYHALPKLHEAIKAETPPAYPSLWSVYREMVPTLIRQRRDRSHFIRRHVPHRESMRSAT</sequence>
<protein>
    <submittedName>
        <fullName evidence="3">Fatty acid desaturase</fullName>
    </submittedName>
</protein>